<evidence type="ECO:0000313" key="2">
    <source>
        <dbReference type="EMBL" id="MBF4763634.1"/>
    </source>
</evidence>
<evidence type="ECO:0000256" key="1">
    <source>
        <dbReference type="SAM" id="MobiDB-lite"/>
    </source>
</evidence>
<proteinExistence type="predicted"/>
<accession>A0A930YI52</accession>
<dbReference type="Pfam" id="PF04250">
    <property type="entry name" value="DUF429"/>
    <property type="match status" value="1"/>
</dbReference>
<dbReference type="EMBL" id="JADKPN010000005">
    <property type="protein sequence ID" value="MBF4763634.1"/>
    <property type="molecule type" value="Genomic_DNA"/>
</dbReference>
<dbReference type="RefSeq" id="WP_194706812.1">
    <property type="nucleotide sequence ID" value="NZ_JADKPN010000005.1"/>
</dbReference>
<comment type="caution">
    <text evidence="2">The sequence shown here is derived from an EMBL/GenBank/DDBJ whole genome shotgun (WGS) entry which is preliminary data.</text>
</comment>
<keyword evidence="3" id="KW-1185">Reference proteome</keyword>
<name>A0A930YI52_9ACTN</name>
<evidence type="ECO:0000313" key="3">
    <source>
        <dbReference type="Proteomes" id="UP000640489"/>
    </source>
</evidence>
<dbReference type="Proteomes" id="UP000640489">
    <property type="component" value="Unassembled WGS sequence"/>
</dbReference>
<feature type="compositionally biased region" description="Polar residues" evidence="1">
    <location>
        <begin position="24"/>
        <end position="46"/>
    </location>
</feature>
<sequence>MKQPLPSPGLDTASPSGSAGSTTMNAGSTTMNAGSTTMNAGSATMETGSTSTVRVLGVDGCPGGWIGAWLVDDAVSVVVATTIAEVVARVEGCVVVGIDMPMGLPDSGDQRAAEALARRRLRPGRKSSVFPTPMRVACEAPTWAEANALNKQACGRGLSHQGFGLTRKILEVDAWVRSVPGVTVAEVHPEVSFAAIDPSCVVASKKTAAGRAARVSALESTGMSLPAVVRGPGYAVDDLLDACVVAWSARRVAVGEAVSLPDPPEVFSDGIPAAIRV</sequence>
<reference evidence="2" key="1">
    <citation type="submission" date="2020-11" db="EMBL/GenBank/DDBJ databases">
        <title>Nocardioides sp. nov., isolated from Soil of Cynanchum wilfordii Hemsley rhizosphere.</title>
        <authorList>
            <person name="Lee J.-S."/>
            <person name="Suh M.K."/>
            <person name="Kim J.-S."/>
        </authorList>
    </citation>
    <scope>NUCLEOTIDE SEQUENCE</scope>
    <source>
        <strain evidence="2">KCTC 19275</strain>
    </source>
</reference>
<feature type="region of interest" description="Disordered" evidence="1">
    <location>
        <begin position="1"/>
        <end position="46"/>
    </location>
</feature>
<feature type="compositionally biased region" description="Low complexity" evidence="1">
    <location>
        <begin position="12"/>
        <end position="23"/>
    </location>
</feature>
<organism evidence="2 3">
    <name type="scientific">Nocardioides islandensis</name>
    <dbReference type="NCBI Taxonomy" id="433663"/>
    <lineage>
        <taxon>Bacteria</taxon>
        <taxon>Bacillati</taxon>
        <taxon>Actinomycetota</taxon>
        <taxon>Actinomycetes</taxon>
        <taxon>Propionibacteriales</taxon>
        <taxon>Nocardioidaceae</taxon>
        <taxon>Nocardioides</taxon>
    </lineage>
</organism>
<protein>
    <submittedName>
        <fullName evidence="2">DUF429 domain-containing protein</fullName>
    </submittedName>
</protein>
<dbReference type="InterPro" id="IPR007362">
    <property type="entry name" value="DUF429"/>
</dbReference>
<dbReference type="AlphaFoldDB" id="A0A930YI52"/>
<gene>
    <name evidence="2" type="ORF">ISU07_10890</name>
</gene>